<feature type="transmembrane region" description="Helical" evidence="2">
    <location>
        <begin position="145"/>
        <end position="170"/>
    </location>
</feature>
<accession>A0A438J057</accession>
<feature type="region of interest" description="Disordered" evidence="1">
    <location>
        <begin position="88"/>
        <end position="113"/>
    </location>
</feature>
<dbReference type="AlphaFoldDB" id="A0A438J057"/>
<comment type="caution">
    <text evidence="3">The sequence shown here is derived from an EMBL/GenBank/DDBJ whole genome shotgun (WGS) entry which is preliminary data.</text>
</comment>
<name>A0A438J057_VITVI</name>
<proteinExistence type="predicted"/>
<evidence type="ECO:0000313" key="4">
    <source>
        <dbReference type="Proteomes" id="UP000288805"/>
    </source>
</evidence>
<gene>
    <name evidence="3" type="ORF">CK203_028277</name>
</gene>
<evidence type="ECO:0000313" key="3">
    <source>
        <dbReference type="EMBL" id="RVX02326.1"/>
    </source>
</evidence>
<protein>
    <submittedName>
        <fullName evidence="3">Uncharacterized protein</fullName>
    </submittedName>
</protein>
<keyword evidence="2" id="KW-1133">Transmembrane helix</keyword>
<dbReference type="Proteomes" id="UP000288805">
    <property type="component" value="Unassembled WGS sequence"/>
</dbReference>
<evidence type="ECO:0000256" key="1">
    <source>
        <dbReference type="SAM" id="MobiDB-lite"/>
    </source>
</evidence>
<sequence>MYLDESWRPPDKCQTSLFLPLSVVGGQTWLDLKSLVHAISVEESIARGLWTYTTPSPNSKGKKPVGSSSRFGEYQPVYVQQPYIAQTSMQPRPPHPRTTIPLPPRPYAQRPARQSTPLGMTLTRAFEKLRDAGMIVPWHHAPCCILFLLISVYMSIAHIIRFRGMILSIVRRSIMRYMT</sequence>
<organism evidence="3 4">
    <name type="scientific">Vitis vinifera</name>
    <name type="common">Grape</name>
    <dbReference type="NCBI Taxonomy" id="29760"/>
    <lineage>
        <taxon>Eukaryota</taxon>
        <taxon>Viridiplantae</taxon>
        <taxon>Streptophyta</taxon>
        <taxon>Embryophyta</taxon>
        <taxon>Tracheophyta</taxon>
        <taxon>Spermatophyta</taxon>
        <taxon>Magnoliopsida</taxon>
        <taxon>eudicotyledons</taxon>
        <taxon>Gunneridae</taxon>
        <taxon>Pentapetalae</taxon>
        <taxon>rosids</taxon>
        <taxon>Vitales</taxon>
        <taxon>Vitaceae</taxon>
        <taxon>Viteae</taxon>
        <taxon>Vitis</taxon>
    </lineage>
</organism>
<reference evidence="3 4" key="1">
    <citation type="journal article" date="2018" name="PLoS Genet.">
        <title>Population sequencing reveals clonal diversity and ancestral inbreeding in the grapevine cultivar Chardonnay.</title>
        <authorList>
            <person name="Roach M.J."/>
            <person name="Johnson D.L."/>
            <person name="Bohlmann J."/>
            <person name="van Vuuren H.J."/>
            <person name="Jones S.J."/>
            <person name="Pretorius I.S."/>
            <person name="Schmidt S.A."/>
            <person name="Borneman A.R."/>
        </authorList>
    </citation>
    <scope>NUCLEOTIDE SEQUENCE [LARGE SCALE GENOMIC DNA]</scope>
    <source>
        <strain evidence="4">cv. Chardonnay</strain>
        <tissue evidence="3">Leaf</tissue>
    </source>
</reference>
<keyword evidence="2" id="KW-0812">Transmembrane</keyword>
<dbReference type="EMBL" id="QGNW01000071">
    <property type="protein sequence ID" value="RVX02326.1"/>
    <property type="molecule type" value="Genomic_DNA"/>
</dbReference>
<evidence type="ECO:0000256" key="2">
    <source>
        <dbReference type="SAM" id="Phobius"/>
    </source>
</evidence>
<keyword evidence="2" id="KW-0472">Membrane</keyword>